<dbReference type="SUPFAM" id="SSF46689">
    <property type="entry name" value="Homeodomain-like"/>
    <property type="match status" value="1"/>
</dbReference>
<evidence type="ECO:0000313" key="5">
    <source>
        <dbReference type="Proteomes" id="UP000199379"/>
    </source>
</evidence>
<protein>
    <submittedName>
        <fullName evidence="4">Transcriptional regulator, TetR family</fullName>
    </submittedName>
</protein>
<dbReference type="STRING" id="1227549.SAMN05444007_102374"/>
<dbReference type="RefSeq" id="WP_092362885.1">
    <property type="nucleotide sequence ID" value="NZ_BMGV01000002.1"/>
</dbReference>
<evidence type="ECO:0000259" key="3">
    <source>
        <dbReference type="PROSITE" id="PS50977"/>
    </source>
</evidence>
<dbReference type="InterPro" id="IPR036271">
    <property type="entry name" value="Tet_transcr_reg_TetR-rel_C_sf"/>
</dbReference>
<dbReference type="Gene3D" id="1.10.357.10">
    <property type="entry name" value="Tetracycline Repressor, domain 2"/>
    <property type="match status" value="1"/>
</dbReference>
<dbReference type="InterPro" id="IPR009057">
    <property type="entry name" value="Homeodomain-like_sf"/>
</dbReference>
<dbReference type="AlphaFoldDB" id="A0A1H6TUB6"/>
<dbReference type="GO" id="GO:0003700">
    <property type="term" value="F:DNA-binding transcription factor activity"/>
    <property type="evidence" value="ECO:0007669"/>
    <property type="project" value="TreeGrafter"/>
</dbReference>
<name>A0A1H6TUB6_9RHOB</name>
<accession>A0A1H6TUB6</accession>
<dbReference type="InterPro" id="IPR050109">
    <property type="entry name" value="HTH-type_TetR-like_transc_reg"/>
</dbReference>
<dbReference type="Pfam" id="PF00440">
    <property type="entry name" value="TetR_N"/>
    <property type="match status" value="1"/>
</dbReference>
<proteinExistence type="predicted"/>
<keyword evidence="1 2" id="KW-0238">DNA-binding</keyword>
<feature type="domain" description="HTH tetR-type" evidence="3">
    <location>
        <begin position="9"/>
        <end position="69"/>
    </location>
</feature>
<dbReference type="PROSITE" id="PS50977">
    <property type="entry name" value="HTH_TETR_2"/>
    <property type="match status" value="1"/>
</dbReference>
<dbReference type="OrthoDB" id="9805134at2"/>
<keyword evidence="5" id="KW-1185">Reference proteome</keyword>
<dbReference type="Proteomes" id="UP000199379">
    <property type="component" value="Unassembled WGS sequence"/>
</dbReference>
<dbReference type="EMBL" id="FNYD01000002">
    <property type="protein sequence ID" value="SEI79795.1"/>
    <property type="molecule type" value="Genomic_DNA"/>
</dbReference>
<evidence type="ECO:0000313" key="4">
    <source>
        <dbReference type="EMBL" id="SEI79795.1"/>
    </source>
</evidence>
<evidence type="ECO:0000256" key="1">
    <source>
        <dbReference type="ARBA" id="ARBA00023125"/>
    </source>
</evidence>
<dbReference type="PANTHER" id="PTHR30055:SF223">
    <property type="entry name" value="HTH-TYPE TRANSCRIPTIONAL REGULATOR UIDR"/>
    <property type="match status" value="1"/>
</dbReference>
<reference evidence="4 5" key="1">
    <citation type="submission" date="2016-10" db="EMBL/GenBank/DDBJ databases">
        <authorList>
            <person name="de Groot N.N."/>
        </authorList>
    </citation>
    <scope>NUCLEOTIDE SEQUENCE [LARGE SCALE GENOMIC DNA]</scope>
    <source>
        <strain evidence="4 5">DSM 29340</strain>
    </source>
</reference>
<evidence type="ECO:0000256" key="2">
    <source>
        <dbReference type="PROSITE-ProRule" id="PRU00335"/>
    </source>
</evidence>
<dbReference type="SUPFAM" id="SSF48498">
    <property type="entry name" value="Tetracyclin repressor-like, C-terminal domain"/>
    <property type="match status" value="1"/>
</dbReference>
<feature type="DNA-binding region" description="H-T-H motif" evidence="2">
    <location>
        <begin position="32"/>
        <end position="51"/>
    </location>
</feature>
<organism evidence="4 5">
    <name type="scientific">Cribrihabitans marinus</name>
    <dbReference type="NCBI Taxonomy" id="1227549"/>
    <lineage>
        <taxon>Bacteria</taxon>
        <taxon>Pseudomonadati</taxon>
        <taxon>Pseudomonadota</taxon>
        <taxon>Alphaproteobacteria</taxon>
        <taxon>Rhodobacterales</taxon>
        <taxon>Paracoccaceae</taxon>
        <taxon>Cribrihabitans</taxon>
    </lineage>
</organism>
<gene>
    <name evidence="4" type="ORF">SAMN05444007_102374</name>
</gene>
<dbReference type="PANTHER" id="PTHR30055">
    <property type="entry name" value="HTH-TYPE TRANSCRIPTIONAL REGULATOR RUTR"/>
    <property type="match status" value="1"/>
</dbReference>
<dbReference type="GO" id="GO:0000976">
    <property type="term" value="F:transcription cis-regulatory region binding"/>
    <property type="evidence" value="ECO:0007669"/>
    <property type="project" value="TreeGrafter"/>
</dbReference>
<dbReference type="InterPro" id="IPR001647">
    <property type="entry name" value="HTH_TetR"/>
</dbReference>
<sequence>MSSPSSPPADTRTRILQETWRLLEQGAGKPVRMSDIAKAAGISRQALYLHFPGRTDLLVATTRYLDEVKDVDARLAASRAATRGLDRLDAFVAAWSDYIPEIAGVGRALIAMRDSDAEARAAWDGRMQALREGCAAAVAALARDGDLLPALTEDEATDLLWTLLALHNWEQLVRGCGWSQARFVGTMQRLARQALVVRPD</sequence>